<accession>A0A0D3BXT7</accession>
<evidence type="ECO:0000256" key="1">
    <source>
        <dbReference type="SAM" id="MobiDB-lite"/>
    </source>
</evidence>
<evidence type="ECO:0000313" key="2">
    <source>
        <dbReference type="EnsemblPlants" id="Bo4g116990.1"/>
    </source>
</evidence>
<reference evidence="2 3" key="1">
    <citation type="journal article" date="2014" name="Genome Biol.">
        <title>Transcriptome and methylome profiling reveals relics of genome dominance in the mesopolyploid Brassica oleracea.</title>
        <authorList>
            <person name="Parkin I.A."/>
            <person name="Koh C."/>
            <person name="Tang H."/>
            <person name="Robinson S.J."/>
            <person name="Kagale S."/>
            <person name="Clarke W.E."/>
            <person name="Town C.D."/>
            <person name="Nixon J."/>
            <person name="Krishnakumar V."/>
            <person name="Bidwell S.L."/>
            <person name="Denoeud F."/>
            <person name="Belcram H."/>
            <person name="Links M.G."/>
            <person name="Just J."/>
            <person name="Clarke C."/>
            <person name="Bender T."/>
            <person name="Huebert T."/>
            <person name="Mason A.S."/>
            <person name="Pires J.C."/>
            <person name="Barker G."/>
            <person name="Moore J."/>
            <person name="Walley P.G."/>
            <person name="Manoli S."/>
            <person name="Batley J."/>
            <person name="Edwards D."/>
            <person name="Nelson M.N."/>
            <person name="Wang X."/>
            <person name="Paterson A.H."/>
            <person name="King G."/>
            <person name="Bancroft I."/>
            <person name="Chalhoub B."/>
            <person name="Sharpe A.G."/>
        </authorList>
    </citation>
    <scope>NUCLEOTIDE SEQUENCE</scope>
    <source>
        <strain evidence="2 3">cv. TO1000</strain>
    </source>
</reference>
<dbReference type="AlphaFoldDB" id="A0A0D3BXT7"/>
<feature type="region of interest" description="Disordered" evidence="1">
    <location>
        <begin position="226"/>
        <end position="275"/>
    </location>
</feature>
<feature type="compositionally biased region" description="Basic and acidic residues" evidence="1">
    <location>
        <begin position="226"/>
        <end position="240"/>
    </location>
</feature>
<feature type="compositionally biased region" description="Polar residues" evidence="1">
    <location>
        <begin position="241"/>
        <end position="253"/>
    </location>
</feature>
<dbReference type="EnsemblPlants" id="Bo4g116990.1">
    <property type="protein sequence ID" value="Bo4g116990.1"/>
    <property type="gene ID" value="Bo4g116990"/>
</dbReference>
<dbReference type="Proteomes" id="UP000032141">
    <property type="component" value="Chromosome C4"/>
</dbReference>
<sequence>MTSLRRNQPMMSRRWNQPAFLVVESSFLSLSSTPPSLSRSPQRRRLRVSLALLDGSPRRLTSTKSNPKMDGSRGMKLLQRRSQNNYTTDGRIQRHEASSKNITEQLQYSFMSTRIGCGSKTVIILSVFHKEIAEFNEKILSKKLHTANKRVLQSAKKEGLGHTDDVVLISSWLNTSKDPVVENKQKSVAFWKRIVTYFNDSPKLAGCENREATHCKQRWHKMNDLVSRHDGSSKKRKCEEGSQSASSKGNETDSALDDEGTSRPPGVKASKGRGKKPVELSDFKTVWSIKKQYLDMKERLSKIKLLDSLIGKQGPLADYEEALKKNLVDELMSN</sequence>
<evidence type="ECO:0000313" key="3">
    <source>
        <dbReference type="Proteomes" id="UP000032141"/>
    </source>
</evidence>
<dbReference type="PANTHER" id="PTHR45023">
    <property type="match status" value="1"/>
</dbReference>
<dbReference type="PANTHER" id="PTHR45023:SF4">
    <property type="entry name" value="GLYCINE-RICH PROTEIN-RELATED"/>
    <property type="match status" value="1"/>
</dbReference>
<name>A0A0D3BXT7_BRAOL</name>
<proteinExistence type="predicted"/>
<dbReference type="HOGENOM" id="CLU_832487_0_0_1"/>
<organism evidence="2 3">
    <name type="scientific">Brassica oleracea var. oleracea</name>
    <dbReference type="NCBI Taxonomy" id="109376"/>
    <lineage>
        <taxon>Eukaryota</taxon>
        <taxon>Viridiplantae</taxon>
        <taxon>Streptophyta</taxon>
        <taxon>Embryophyta</taxon>
        <taxon>Tracheophyta</taxon>
        <taxon>Spermatophyta</taxon>
        <taxon>Magnoliopsida</taxon>
        <taxon>eudicotyledons</taxon>
        <taxon>Gunneridae</taxon>
        <taxon>Pentapetalae</taxon>
        <taxon>rosids</taxon>
        <taxon>malvids</taxon>
        <taxon>Brassicales</taxon>
        <taxon>Brassicaceae</taxon>
        <taxon>Brassiceae</taxon>
        <taxon>Brassica</taxon>
    </lineage>
</organism>
<keyword evidence="3" id="KW-1185">Reference proteome</keyword>
<dbReference type="Gramene" id="Bo4g116990.1">
    <property type="protein sequence ID" value="Bo4g116990.1"/>
    <property type="gene ID" value="Bo4g116990"/>
</dbReference>
<protein>
    <recommendedName>
        <fullName evidence="4">Myb-like domain-containing protein</fullName>
    </recommendedName>
</protein>
<evidence type="ECO:0008006" key="4">
    <source>
        <dbReference type="Google" id="ProtNLM"/>
    </source>
</evidence>
<reference evidence="2" key="2">
    <citation type="submission" date="2015-03" db="UniProtKB">
        <authorList>
            <consortium name="EnsemblPlants"/>
        </authorList>
    </citation>
    <scope>IDENTIFICATION</scope>
</reference>